<evidence type="ECO:0000256" key="6">
    <source>
        <dbReference type="ARBA" id="ARBA00023136"/>
    </source>
</evidence>
<dbReference type="PROSITE" id="PS50262">
    <property type="entry name" value="G_PROTEIN_RECEP_F1_2"/>
    <property type="match status" value="1"/>
</dbReference>
<dbReference type="KEGG" id="spu:100890526"/>
<dbReference type="InParanoid" id="A0A7M7NZY5"/>
<dbReference type="GO" id="GO:0045202">
    <property type="term" value="C:synapse"/>
    <property type="evidence" value="ECO:0007669"/>
    <property type="project" value="GOC"/>
</dbReference>
<dbReference type="FunFam" id="1.20.1070.10:FF:000334">
    <property type="entry name" value="Uncharacterized protein"/>
    <property type="match status" value="1"/>
</dbReference>
<dbReference type="AlphaFoldDB" id="A0A7M7NZY5"/>
<dbReference type="PRINTS" id="PR00237">
    <property type="entry name" value="GPCRRHODOPSN"/>
</dbReference>
<feature type="transmembrane region" description="Helical" evidence="9">
    <location>
        <begin position="293"/>
        <end position="316"/>
    </location>
</feature>
<feature type="transmembrane region" description="Helical" evidence="9">
    <location>
        <begin position="109"/>
        <end position="130"/>
    </location>
</feature>
<dbReference type="Gene3D" id="1.20.1070.10">
    <property type="entry name" value="Rhodopsin 7-helix transmembrane proteins"/>
    <property type="match status" value="1"/>
</dbReference>
<dbReference type="CDD" id="cd00637">
    <property type="entry name" value="7tm_classA_rhodopsin-like"/>
    <property type="match status" value="1"/>
</dbReference>
<dbReference type="FunCoup" id="A0A7M7NZY5">
    <property type="interactions" value="1075"/>
</dbReference>
<dbReference type="GO" id="GO:0005886">
    <property type="term" value="C:plasma membrane"/>
    <property type="evidence" value="ECO:0000318"/>
    <property type="project" value="GO_Central"/>
</dbReference>
<dbReference type="OMA" id="FICVNSA"/>
<keyword evidence="5" id="KW-0297">G-protein coupled receptor</keyword>
<keyword evidence="4 9" id="KW-1133">Transmembrane helix</keyword>
<dbReference type="SUPFAM" id="SSF81321">
    <property type="entry name" value="Family A G protein-coupled receptor-like"/>
    <property type="match status" value="1"/>
</dbReference>
<feature type="domain" description="G-protein coupled receptors family 1 profile" evidence="10">
    <location>
        <begin position="52"/>
        <end position="314"/>
    </location>
</feature>
<feature type="transmembrane region" description="Helical" evidence="9">
    <location>
        <begin position="202"/>
        <end position="223"/>
    </location>
</feature>
<keyword evidence="2" id="KW-1003">Cell membrane</keyword>
<comment type="subcellular location">
    <subcellularLocation>
        <location evidence="1">Cell membrane</location>
        <topology evidence="1">Multi-pass membrane protein</topology>
    </subcellularLocation>
</comment>
<dbReference type="GO" id="GO:0030425">
    <property type="term" value="C:dendrite"/>
    <property type="evidence" value="ECO:0000318"/>
    <property type="project" value="GO_Central"/>
</dbReference>
<feature type="transmembrane region" description="Helical" evidence="9">
    <location>
        <begin position="72"/>
        <end position="89"/>
    </location>
</feature>
<evidence type="ECO:0000313" key="11">
    <source>
        <dbReference type="EnsemblMetazoa" id="XP_030844222"/>
    </source>
</evidence>
<dbReference type="PANTHER" id="PTHR24249">
    <property type="entry name" value="HISTAMINE RECEPTOR-RELATED G-PROTEIN COUPLED RECEPTOR"/>
    <property type="match status" value="1"/>
</dbReference>
<dbReference type="SMART" id="SM01381">
    <property type="entry name" value="7TM_GPCR_Srsx"/>
    <property type="match status" value="1"/>
</dbReference>
<feature type="transmembrane region" description="Helical" evidence="9">
    <location>
        <begin position="151"/>
        <end position="174"/>
    </location>
</feature>
<dbReference type="GO" id="GO:0007210">
    <property type="term" value="P:serotonin receptor signaling pathway"/>
    <property type="evidence" value="ECO:0000318"/>
    <property type="project" value="GO_Central"/>
</dbReference>
<evidence type="ECO:0000256" key="4">
    <source>
        <dbReference type="ARBA" id="ARBA00022989"/>
    </source>
</evidence>
<dbReference type="RefSeq" id="XP_030844222.1">
    <property type="nucleotide sequence ID" value="XM_030988362.1"/>
</dbReference>
<dbReference type="EnsemblMetazoa" id="XM_030988362">
    <property type="protein sequence ID" value="XP_030844222"/>
    <property type="gene ID" value="LOC100890526"/>
</dbReference>
<evidence type="ECO:0000256" key="5">
    <source>
        <dbReference type="ARBA" id="ARBA00023040"/>
    </source>
</evidence>
<keyword evidence="6 9" id="KW-0472">Membrane</keyword>
<evidence type="ECO:0000259" key="10">
    <source>
        <dbReference type="PROSITE" id="PS50262"/>
    </source>
</evidence>
<keyword evidence="8" id="KW-0807">Transducer</keyword>
<dbReference type="InterPro" id="IPR000276">
    <property type="entry name" value="GPCR_Rhodpsn"/>
</dbReference>
<dbReference type="Pfam" id="PF00001">
    <property type="entry name" value="7tm_1"/>
    <property type="match status" value="1"/>
</dbReference>
<accession>A0A7M7NZY5</accession>
<dbReference type="GO" id="GO:0007187">
    <property type="term" value="P:G protein-coupled receptor signaling pathway, coupled to cyclic nucleotide second messenger"/>
    <property type="evidence" value="ECO:0000318"/>
    <property type="project" value="GO_Central"/>
</dbReference>
<dbReference type="GO" id="GO:0007268">
    <property type="term" value="P:chemical synaptic transmission"/>
    <property type="evidence" value="ECO:0000318"/>
    <property type="project" value="GO_Central"/>
</dbReference>
<keyword evidence="12" id="KW-1185">Reference proteome</keyword>
<evidence type="ECO:0000256" key="2">
    <source>
        <dbReference type="ARBA" id="ARBA00022475"/>
    </source>
</evidence>
<organism evidence="11 12">
    <name type="scientific">Strongylocentrotus purpuratus</name>
    <name type="common">Purple sea urchin</name>
    <dbReference type="NCBI Taxonomy" id="7668"/>
    <lineage>
        <taxon>Eukaryota</taxon>
        <taxon>Metazoa</taxon>
        <taxon>Echinodermata</taxon>
        <taxon>Eleutherozoa</taxon>
        <taxon>Echinozoa</taxon>
        <taxon>Echinoidea</taxon>
        <taxon>Euechinoidea</taxon>
        <taxon>Echinacea</taxon>
        <taxon>Camarodonta</taxon>
        <taxon>Echinidea</taxon>
        <taxon>Strongylocentrotidae</taxon>
        <taxon>Strongylocentrotus</taxon>
    </lineage>
</organism>
<dbReference type="OrthoDB" id="10042731at2759"/>
<sequence>MTMESVNDNELVTDMSLGLNQNMSTADMTMSSSHLVILLGAFVPLSLCIVIGNFFVMATVYREDRLHTPTNFILTSLAFADFVTGALTIPCELYTDAETNTMNCYKMTYMLAPSYFMSGVSLMHQIIVTLDRLLAVNWPLRYCQFVTKQRVAMTIGSVWIGGTFPATAFLYVWITSMADDHAVGQCGGGAYFSTPPIRKFELAMASLVFIGLLLLTCFNLYIWRVATRQASQIRDQFRAMNADQKQRRLGNLQATKTVLGIVGTFVVSWTPVTIYFIISHHINSMELTYEQLFIINQLCFFFICVNSAINPIIYGWKNKEFRRGLLKLFKAWRLPCMRMMQKEQPNRAESMRVTSVVV</sequence>
<keyword evidence="7" id="KW-0675">Receptor</keyword>
<dbReference type="Proteomes" id="UP000007110">
    <property type="component" value="Unassembled WGS sequence"/>
</dbReference>
<evidence type="ECO:0000256" key="8">
    <source>
        <dbReference type="ARBA" id="ARBA00023224"/>
    </source>
</evidence>
<feature type="transmembrane region" description="Helical" evidence="9">
    <location>
        <begin position="35"/>
        <end position="60"/>
    </location>
</feature>
<dbReference type="InterPro" id="IPR017452">
    <property type="entry name" value="GPCR_Rhodpsn_7TM"/>
</dbReference>
<proteinExistence type="predicted"/>
<dbReference type="PANTHER" id="PTHR24249:SF422">
    <property type="entry name" value="G-PROTEIN COUPLED RECEPTORS FAMILY 1 PROFILE DOMAIN-CONTAINING PROTEIN"/>
    <property type="match status" value="1"/>
</dbReference>
<dbReference type="InterPro" id="IPR050569">
    <property type="entry name" value="TAAR"/>
</dbReference>
<dbReference type="GO" id="GO:0030594">
    <property type="term" value="F:neurotransmitter receptor activity"/>
    <property type="evidence" value="ECO:0000318"/>
    <property type="project" value="GO_Central"/>
</dbReference>
<keyword evidence="3 9" id="KW-0812">Transmembrane</keyword>
<reference evidence="11" key="2">
    <citation type="submission" date="2021-01" db="UniProtKB">
        <authorList>
            <consortium name="EnsemblMetazoa"/>
        </authorList>
    </citation>
    <scope>IDENTIFICATION</scope>
</reference>
<protein>
    <recommendedName>
        <fullName evidence="10">G-protein coupled receptors family 1 profile domain-containing protein</fullName>
    </recommendedName>
</protein>
<evidence type="ECO:0000256" key="7">
    <source>
        <dbReference type="ARBA" id="ARBA00023170"/>
    </source>
</evidence>
<evidence type="ECO:0000256" key="9">
    <source>
        <dbReference type="SAM" id="Phobius"/>
    </source>
</evidence>
<feature type="transmembrane region" description="Helical" evidence="9">
    <location>
        <begin position="257"/>
        <end position="278"/>
    </location>
</feature>
<dbReference type="GeneID" id="100890526"/>
<evidence type="ECO:0000256" key="3">
    <source>
        <dbReference type="ARBA" id="ARBA00022692"/>
    </source>
</evidence>
<evidence type="ECO:0000256" key="1">
    <source>
        <dbReference type="ARBA" id="ARBA00004651"/>
    </source>
</evidence>
<name>A0A7M7NZY5_STRPU</name>
<evidence type="ECO:0000313" key="12">
    <source>
        <dbReference type="Proteomes" id="UP000007110"/>
    </source>
</evidence>
<dbReference type="GO" id="GO:0004993">
    <property type="term" value="F:G protein-coupled serotonin receptor activity"/>
    <property type="evidence" value="ECO:0000318"/>
    <property type="project" value="GO_Central"/>
</dbReference>
<reference evidence="12" key="1">
    <citation type="submission" date="2015-02" db="EMBL/GenBank/DDBJ databases">
        <title>Genome sequencing for Strongylocentrotus purpuratus.</title>
        <authorList>
            <person name="Murali S."/>
            <person name="Liu Y."/>
            <person name="Vee V."/>
            <person name="English A."/>
            <person name="Wang M."/>
            <person name="Skinner E."/>
            <person name="Han Y."/>
            <person name="Muzny D.M."/>
            <person name="Worley K.C."/>
            <person name="Gibbs R.A."/>
        </authorList>
    </citation>
    <scope>NUCLEOTIDE SEQUENCE</scope>
</reference>